<keyword evidence="1" id="KW-0812">Transmembrane</keyword>
<evidence type="ECO:0000313" key="3">
    <source>
        <dbReference type="Proteomes" id="UP000288805"/>
    </source>
</evidence>
<feature type="transmembrane region" description="Helical" evidence="1">
    <location>
        <begin position="20"/>
        <end position="38"/>
    </location>
</feature>
<comment type="caution">
    <text evidence="2">The sequence shown here is derived from an EMBL/GenBank/DDBJ whole genome shotgun (WGS) entry which is preliminary data.</text>
</comment>
<sequence>MCTLFPFISSLLSLSLSQNLFLIILLSPYFSGFILTSSRNSTRNQTRLYYTAQQQACWESRAPFLRRFLLRLNFNSYFEATARGVLNVVRSRPSSLPV</sequence>
<evidence type="ECO:0000313" key="2">
    <source>
        <dbReference type="EMBL" id="RVX20947.1"/>
    </source>
</evidence>
<gene>
    <name evidence="2" type="primary">GCP4_0</name>
    <name evidence="2" type="ORF">CK203_002958</name>
</gene>
<dbReference type="EMBL" id="QGNW01000006">
    <property type="protein sequence ID" value="RVX20947.1"/>
    <property type="molecule type" value="Genomic_DNA"/>
</dbReference>
<dbReference type="AlphaFoldDB" id="A0A438KIB1"/>
<organism evidence="2 3">
    <name type="scientific">Vitis vinifera</name>
    <name type="common">Grape</name>
    <dbReference type="NCBI Taxonomy" id="29760"/>
    <lineage>
        <taxon>Eukaryota</taxon>
        <taxon>Viridiplantae</taxon>
        <taxon>Streptophyta</taxon>
        <taxon>Embryophyta</taxon>
        <taxon>Tracheophyta</taxon>
        <taxon>Spermatophyta</taxon>
        <taxon>Magnoliopsida</taxon>
        <taxon>eudicotyledons</taxon>
        <taxon>Gunneridae</taxon>
        <taxon>Pentapetalae</taxon>
        <taxon>rosids</taxon>
        <taxon>Vitales</taxon>
        <taxon>Vitaceae</taxon>
        <taxon>Viteae</taxon>
        <taxon>Vitis</taxon>
    </lineage>
</organism>
<keyword evidence="1" id="KW-1133">Transmembrane helix</keyword>
<keyword evidence="1" id="KW-0472">Membrane</keyword>
<name>A0A438KIB1_VITVI</name>
<evidence type="ECO:0000256" key="1">
    <source>
        <dbReference type="SAM" id="Phobius"/>
    </source>
</evidence>
<proteinExistence type="predicted"/>
<dbReference type="Proteomes" id="UP000288805">
    <property type="component" value="Unassembled WGS sequence"/>
</dbReference>
<reference evidence="2 3" key="1">
    <citation type="journal article" date="2018" name="PLoS Genet.">
        <title>Population sequencing reveals clonal diversity and ancestral inbreeding in the grapevine cultivar Chardonnay.</title>
        <authorList>
            <person name="Roach M.J."/>
            <person name="Johnson D.L."/>
            <person name="Bohlmann J."/>
            <person name="van Vuuren H.J."/>
            <person name="Jones S.J."/>
            <person name="Pretorius I.S."/>
            <person name="Schmidt S.A."/>
            <person name="Borneman A.R."/>
        </authorList>
    </citation>
    <scope>NUCLEOTIDE SEQUENCE [LARGE SCALE GENOMIC DNA]</scope>
    <source>
        <strain evidence="3">cv. Chardonnay</strain>
        <tissue evidence="2">Leaf</tissue>
    </source>
</reference>
<accession>A0A438KIB1</accession>
<protein>
    <submittedName>
        <fullName evidence="2">Gamma-tubulin complex component 4</fullName>
    </submittedName>
</protein>